<keyword evidence="7 9" id="KW-1133">Transmembrane helix</keyword>
<dbReference type="KEGG" id="msv:Mesil_0651"/>
<keyword evidence="6 9" id="KW-0812">Transmembrane</keyword>
<dbReference type="SUPFAM" id="SSF161098">
    <property type="entry name" value="MetI-like"/>
    <property type="match status" value="1"/>
</dbReference>
<evidence type="ECO:0000313" key="13">
    <source>
        <dbReference type="Proteomes" id="UP000001916"/>
    </source>
</evidence>
<dbReference type="PANTHER" id="PTHR30425:SF1">
    <property type="entry name" value="PHOSPHATE TRANSPORT SYSTEM PERMEASE PROTEIN PSTC"/>
    <property type="match status" value="1"/>
</dbReference>
<comment type="function">
    <text evidence="10">Part of the binding-protein-dependent transport system for phosphate; probably responsible for the translocation of the substrate across the membrane.</text>
</comment>
<evidence type="ECO:0000313" key="12">
    <source>
        <dbReference type="EMBL" id="ADH62568.1"/>
    </source>
</evidence>
<evidence type="ECO:0000256" key="9">
    <source>
        <dbReference type="RuleBase" id="RU363032"/>
    </source>
</evidence>
<keyword evidence="3 9" id="KW-0813">Transport</keyword>
<feature type="transmembrane region" description="Helical" evidence="9">
    <location>
        <begin position="58"/>
        <end position="75"/>
    </location>
</feature>
<dbReference type="NCBIfam" id="TIGR02138">
    <property type="entry name" value="phosphate_pstC"/>
    <property type="match status" value="1"/>
</dbReference>
<dbReference type="HOGENOM" id="CLU_033621_1_3_0"/>
<feature type="transmembrane region" description="Helical" evidence="9">
    <location>
        <begin position="87"/>
        <end position="115"/>
    </location>
</feature>
<dbReference type="Proteomes" id="UP000001916">
    <property type="component" value="Chromosome"/>
</dbReference>
<feature type="domain" description="ABC transmembrane type-1" evidence="11">
    <location>
        <begin position="88"/>
        <end position="316"/>
    </location>
</feature>
<dbReference type="Gene3D" id="1.10.3720.10">
    <property type="entry name" value="MetI-like"/>
    <property type="match status" value="1"/>
</dbReference>
<evidence type="ECO:0000256" key="3">
    <source>
        <dbReference type="ARBA" id="ARBA00022448"/>
    </source>
</evidence>
<dbReference type="InterPro" id="IPR011864">
    <property type="entry name" value="Phosphate_PstC"/>
</dbReference>
<evidence type="ECO:0000256" key="7">
    <source>
        <dbReference type="ARBA" id="ARBA00022989"/>
    </source>
</evidence>
<feature type="transmembrane region" description="Helical" evidence="9">
    <location>
        <begin position="30"/>
        <end position="51"/>
    </location>
</feature>
<evidence type="ECO:0000259" key="11">
    <source>
        <dbReference type="PROSITE" id="PS50928"/>
    </source>
</evidence>
<keyword evidence="4 10" id="KW-1003">Cell membrane</keyword>
<evidence type="ECO:0000256" key="1">
    <source>
        <dbReference type="ARBA" id="ARBA00004651"/>
    </source>
</evidence>
<dbReference type="STRING" id="526227.Mesil_0651"/>
<dbReference type="GO" id="GO:0006817">
    <property type="term" value="P:phosphate ion transport"/>
    <property type="evidence" value="ECO:0007669"/>
    <property type="project" value="UniProtKB-KW"/>
</dbReference>
<dbReference type="PANTHER" id="PTHR30425">
    <property type="entry name" value="PHOSPHATE TRANSPORT SYSTEM PERMEASE PROTEIN PST"/>
    <property type="match status" value="1"/>
</dbReference>
<gene>
    <name evidence="12" type="ordered locus">Mesil_0651</name>
</gene>
<name>D7BAP6_ALLS1</name>
<evidence type="ECO:0000256" key="10">
    <source>
        <dbReference type="RuleBase" id="RU363054"/>
    </source>
</evidence>
<evidence type="ECO:0000256" key="2">
    <source>
        <dbReference type="ARBA" id="ARBA00007069"/>
    </source>
</evidence>
<comment type="similarity">
    <text evidence="2 10">Belongs to the binding-protein-dependent transport system permease family. CysTW subfamily.</text>
</comment>
<feature type="transmembrane region" description="Helical" evidence="9">
    <location>
        <begin position="239"/>
        <end position="262"/>
    </location>
</feature>
<dbReference type="PROSITE" id="PS50928">
    <property type="entry name" value="ABC_TM1"/>
    <property type="match status" value="1"/>
</dbReference>
<feature type="transmembrane region" description="Helical" evidence="9">
    <location>
        <begin position="127"/>
        <end position="150"/>
    </location>
</feature>
<sequence>MGLTLSGDKMTARPPEARISPLYRALGDRLFAGVVLVLCLLIIGIVVLIGWQLAANGSRAFAAFGLLGFLGGSTWDPVANIFGAWPFIVGTLITSVAALVLAFFPALAVAIFAVEYAPRWLGSVLQYALELLASLPSVIYGLWGLLVLAPVLRQIEQAMVGWAVEREADWLVQILGAPIGIGMANAVIVLAVMVIPYAASLAKDSIALVPNTQREAAYGLGATKWEVIRMAVLPYARGGILAGVILGFTRALGETMAVVMVIGNNKNLPFTVFGSATTIPSAIVNEFGEAQGLQLSSLLALGFILFILSGAMNLLAAWIVKRMSVEGRL</sequence>
<keyword evidence="13" id="KW-1185">Reference proteome</keyword>
<keyword evidence="8 9" id="KW-0472">Membrane</keyword>
<dbReference type="InterPro" id="IPR000515">
    <property type="entry name" value="MetI-like"/>
</dbReference>
<dbReference type="CDD" id="cd06261">
    <property type="entry name" value="TM_PBP2"/>
    <property type="match status" value="1"/>
</dbReference>
<protein>
    <recommendedName>
        <fullName evidence="10">Phosphate transport system permease protein</fullName>
    </recommendedName>
</protein>
<evidence type="ECO:0000256" key="4">
    <source>
        <dbReference type="ARBA" id="ARBA00022475"/>
    </source>
</evidence>
<proteinExistence type="inferred from homology"/>
<feature type="transmembrane region" description="Helical" evidence="9">
    <location>
        <begin position="170"/>
        <end position="195"/>
    </location>
</feature>
<evidence type="ECO:0000256" key="6">
    <source>
        <dbReference type="ARBA" id="ARBA00022692"/>
    </source>
</evidence>
<organism evidence="12 13">
    <name type="scientific">Allomeiothermus silvanus (strain ATCC 700542 / DSM 9946 / NBRC 106475 / NCIMB 13440 / VI-R2)</name>
    <name type="common">Thermus silvanus</name>
    <dbReference type="NCBI Taxonomy" id="526227"/>
    <lineage>
        <taxon>Bacteria</taxon>
        <taxon>Thermotogati</taxon>
        <taxon>Deinococcota</taxon>
        <taxon>Deinococci</taxon>
        <taxon>Thermales</taxon>
        <taxon>Thermaceae</taxon>
        <taxon>Allomeiothermus</taxon>
    </lineage>
</organism>
<dbReference type="GO" id="GO:0005886">
    <property type="term" value="C:plasma membrane"/>
    <property type="evidence" value="ECO:0007669"/>
    <property type="project" value="UniProtKB-SubCell"/>
</dbReference>
<reference evidence="12 13" key="1">
    <citation type="journal article" date="2010" name="Stand. Genomic Sci.">
        <title>Complete genome sequence of Meiothermus silvanus type strain (VI-R2).</title>
        <authorList>
            <person name="Sikorski J."/>
            <person name="Tindall B.J."/>
            <person name="Lowry S."/>
            <person name="Lucas S."/>
            <person name="Nolan M."/>
            <person name="Copeland A."/>
            <person name="Glavina Del Rio T."/>
            <person name="Tice H."/>
            <person name="Cheng J.F."/>
            <person name="Han C."/>
            <person name="Pitluck S."/>
            <person name="Liolios K."/>
            <person name="Ivanova N."/>
            <person name="Mavromatis K."/>
            <person name="Mikhailova N."/>
            <person name="Pati A."/>
            <person name="Goodwin L."/>
            <person name="Chen A."/>
            <person name="Palaniappan K."/>
            <person name="Land M."/>
            <person name="Hauser L."/>
            <person name="Chang Y.J."/>
            <person name="Jeffries C.D."/>
            <person name="Rohde M."/>
            <person name="Goker M."/>
            <person name="Woyke T."/>
            <person name="Bristow J."/>
            <person name="Eisen J.A."/>
            <person name="Markowitz V."/>
            <person name="Hugenholtz P."/>
            <person name="Kyrpides N.C."/>
            <person name="Klenk H.P."/>
            <person name="Lapidus A."/>
        </authorList>
    </citation>
    <scope>NUCLEOTIDE SEQUENCE [LARGE SCALE GENOMIC DNA]</scope>
    <source>
        <strain evidence="13">ATCC 700542 / DSM 9946 / VI-R2</strain>
    </source>
</reference>
<dbReference type="Pfam" id="PF00528">
    <property type="entry name" value="BPD_transp_1"/>
    <property type="match status" value="1"/>
</dbReference>
<evidence type="ECO:0000256" key="8">
    <source>
        <dbReference type="ARBA" id="ARBA00023136"/>
    </source>
</evidence>
<dbReference type="InterPro" id="IPR035906">
    <property type="entry name" value="MetI-like_sf"/>
</dbReference>
<keyword evidence="5 10" id="KW-0592">Phosphate transport</keyword>
<dbReference type="GO" id="GO:0005315">
    <property type="term" value="F:phosphate transmembrane transporter activity"/>
    <property type="evidence" value="ECO:0007669"/>
    <property type="project" value="InterPro"/>
</dbReference>
<dbReference type="InterPro" id="IPR051124">
    <property type="entry name" value="Phosphate_Transport_Permease"/>
</dbReference>
<dbReference type="AlphaFoldDB" id="D7BAP6"/>
<dbReference type="eggNOG" id="COG0573">
    <property type="taxonomic scope" value="Bacteria"/>
</dbReference>
<feature type="transmembrane region" description="Helical" evidence="9">
    <location>
        <begin position="298"/>
        <end position="320"/>
    </location>
</feature>
<accession>D7BAP6</accession>
<comment type="subcellular location">
    <subcellularLocation>
        <location evidence="1 9">Cell membrane</location>
        <topology evidence="1 9">Multi-pass membrane protein</topology>
    </subcellularLocation>
</comment>
<dbReference type="EMBL" id="CP002042">
    <property type="protein sequence ID" value="ADH62568.1"/>
    <property type="molecule type" value="Genomic_DNA"/>
</dbReference>
<evidence type="ECO:0000256" key="5">
    <source>
        <dbReference type="ARBA" id="ARBA00022592"/>
    </source>
</evidence>